<protein>
    <submittedName>
        <fullName evidence="2">Uncharacterized protein</fullName>
    </submittedName>
</protein>
<dbReference type="PROSITE" id="PS51257">
    <property type="entry name" value="PROKAR_LIPOPROTEIN"/>
    <property type="match status" value="1"/>
</dbReference>
<organism evidence="2 3">
    <name type="scientific">Roseivirga thermotolerans</name>
    <dbReference type="NCBI Taxonomy" id="1758176"/>
    <lineage>
        <taxon>Bacteria</taxon>
        <taxon>Pseudomonadati</taxon>
        <taxon>Bacteroidota</taxon>
        <taxon>Cytophagia</taxon>
        <taxon>Cytophagales</taxon>
        <taxon>Roseivirgaceae</taxon>
        <taxon>Roseivirga</taxon>
    </lineage>
</organism>
<dbReference type="Proteomes" id="UP000658258">
    <property type="component" value="Unassembled WGS sequence"/>
</dbReference>
<evidence type="ECO:0000313" key="3">
    <source>
        <dbReference type="Proteomes" id="UP000658258"/>
    </source>
</evidence>
<keyword evidence="1" id="KW-0732">Signal</keyword>
<reference evidence="3" key="1">
    <citation type="journal article" date="2019" name="Int. J. Syst. Evol. Microbiol.">
        <title>The Global Catalogue of Microorganisms (GCM) 10K type strain sequencing project: providing services to taxonomists for standard genome sequencing and annotation.</title>
        <authorList>
            <consortium name="The Broad Institute Genomics Platform"/>
            <consortium name="The Broad Institute Genome Sequencing Center for Infectious Disease"/>
            <person name="Wu L."/>
            <person name="Ma J."/>
        </authorList>
    </citation>
    <scope>NUCLEOTIDE SEQUENCE [LARGE SCALE GENOMIC DNA]</scope>
    <source>
        <strain evidence="3">CGMCC 1.15111</strain>
    </source>
</reference>
<keyword evidence="3" id="KW-1185">Reference proteome</keyword>
<dbReference type="EMBL" id="BNAG01000001">
    <property type="protein sequence ID" value="GHE51889.1"/>
    <property type="molecule type" value="Genomic_DNA"/>
</dbReference>
<evidence type="ECO:0000313" key="2">
    <source>
        <dbReference type="EMBL" id="GHE51889.1"/>
    </source>
</evidence>
<sequence>MSKVKTMNRQLLTLLLLSALAYSCASPIPISKLSANDNEGKWIAGRKFITKELNGHYITLSYYRNDGDMLIFDVLYDNRSSDTLIFDPSNALISAYAPDMFHLSTQKAVDPELKILEYDRSAAREEARLVNDRISELFINATDLATTIVESTDPRISQEEADARFIQRNQMSDSRQLALDRREAFLQEIKNTRVYWEETPVRKTTVLTNEYISGLLFFERNRDAQFYTVSFTIPKHGTIDFEFEQALIKP</sequence>
<comment type="caution">
    <text evidence="2">The sequence shown here is derived from an EMBL/GenBank/DDBJ whole genome shotgun (WGS) entry which is preliminary data.</text>
</comment>
<accession>A0ABQ3I3T8</accession>
<feature type="chain" id="PRO_5047008973" evidence="1">
    <location>
        <begin position="26"/>
        <end position="250"/>
    </location>
</feature>
<name>A0ABQ3I3T8_9BACT</name>
<evidence type="ECO:0000256" key="1">
    <source>
        <dbReference type="SAM" id="SignalP"/>
    </source>
</evidence>
<proteinExistence type="predicted"/>
<gene>
    <name evidence="2" type="ORF">GCM10011340_02640</name>
</gene>
<feature type="signal peptide" evidence="1">
    <location>
        <begin position="1"/>
        <end position="25"/>
    </location>
</feature>